<dbReference type="OrthoDB" id="176168at2"/>
<dbReference type="Pfam" id="PF06439">
    <property type="entry name" value="3keto-disac_hyd"/>
    <property type="match status" value="1"/>
</dbReference>
<dbReference type="InterPro" id="IPR010496">
    <property type="entry name" value="AL/BT2_dom"/>
</dbReference>
<proteinExistence type="predicted"/>
<accession>A0A1M5L7V8</accession>
<evidence type="ECO:0000313" key="4">
    <source>
        <dbReference type="EMBL" id="SHG61015.1"/>
    </source>
</evidence>
<dbReference type="STRING" id="947013.SAMN04488109_1066"/>
<feature type="signal peptide" evidence="2">
    <location>
        <begin position="1"/>
        <end position="23"/>
    </location>
</feature>
<dbReference type="GO" id="GO:0016787">
    <property type="term" value="F:hydrolase activity"/>
    <property type="evidence" value="ECO:0007669"/>
    <property type="project" value="InterPro"/>
</dbReference>
<name>A0A1M5L7V8_9BACT</name>
<evidence type="ECO:0000313" key="5">
    <source>
        <dbReference type="Proteomes" id="UP000184212"/>
    </source>
</evidence>
<dbReference type="RefSeq" id="WP_073131739.1">
    <property type="nucleotide sequence ID" value="NZ_FQWQ01000001.1"/>
</dbReference>
<feature type="domain" description="3-keto-alpha-glucoside-1,2-lyase/3-keto-2-hydroxy-glucal hydratase" evidence="3">
    <location>
        <begin position="59"/>
        <end position="250"/>
    </location>
</feature>
<evidence type="ECO:0000256" key="1">
    <source>
        <dbReference type="SAM" id="MobiDB-lite"/>
    </source>
</evidence>
<organism evidence="4 5">
    <name type="scientific">Chryseolinea serpens</name>
    <dbReference type="NCBI Taxonomy" id="947013"/>
    <lineage>
        <taxon>Bacteria</taxon>
        <taxon>Pseudomonadati</taxon>
        <taxon>Bacteroidota</taxon>
        <taxon>Cytophagia</taxon>
        <taxon>Cytophagales</taxon>
        <taxon>Fulvivirgaceae</taxon>
        <taxon>Chryseolinea</taxon>
    </lineage>
</organism>
<keyword evidence="2" id="KW-0732">Signal</keyword>
<dbReference type="Gene3D" id="2.60.120.560">
    <property type="entry name" value="Exo-inulinase, domain 1"/>
    <property type="match status" value="1"/>
</dbReference>
<protein>
    <recommendedName>
        <fullName evidence="3">3-keto-alpha-glucoside-1,2-lyase/3-keto-2-hydroxy-glucal hydratase domain-containing protein</fullName>
    </recommendedName>
</protein>
<evidence type="ECO:0000256" key="2">
    <source>
        <dbReference type="SAM" id="SignalP"/>
    </source>
</evidence>
<feature type="chain" id="PRO_5012522327" description="3-keto-alpha-glucoside-1,2-lyase/3-keto-2-hydroxy-glucal hydratase domain-containing protein" evidence="2">
    <location>
        <begin position="24"/>
        <end position="252"/>
    </location>
</feature>
<feature type="region of interest" description="Disordered" evidence="1">
    <location>
        <begin position="25"/>
        <end position="51"/>
    </location>
</feature>
<dbReference type="Proteomes" id="UP000184212">
    <property type="component" value="Unassembled WGS sequence"/>
</dbReference>
<evidence type="ECO:0000259" key="3">
    <source>
        <dbReference type="Pfam" id="PF06439"/>
    </source>
</evidence>
<dbReference type="AlphaFoldDB" id="A0A1M5L7V8"/>
<reference evidence="4 5" key="1">
    <citation type="submission" date="2016-11" db="EMBL/GenBank/DDBJ databases">
        <authorList>
            <person name="Jaros S."/>
            <person name="Januszkiewicz K."/>
            <person name="Wedrychowicz H."/>
        </authorList>
    </citation>
    <scope>NUCLEOTIDE SEQUENCE [LARGE SCALE GENOMIC DNA]</scope>
    <source>
        <strain evidence="4 5">DSM 24574</strain>
    </source>
</reference>
<keyword evidence="5" id="KW-1185">Reference proteome</keyword>
<dbReference type="EMBL" id="FQWQ01000001">
    <property type="protein sequence ID" value="SHG61015.1"/>
    <property type="molecule type" value="Genomic_DNA"/>
</dbReference>
<sequence length="252" mass="28099">MTRIHKPALIIAALTLGVGAAFAQPNPKATPESSEVWEPQPKIVTPGDKPNDAPSDALVLFDGKNLDNWVSIDGGAAKWPVKDGAFTVLPGGKDIKTKKEFGDFQLHVEWHSPAEVKPEQTSQGRGNSGIFLQERYEVQVLDNYNNKTYANGQASAIYKQHIPMANACKKPGEWQYYDIYFTAPRFDKDGRVLLPAYVTVVHNGVLSLNHVAIWGPTEYIGWPVYKPYETGSIRLQDHGNPVAYRNIWIREL</sequence>
<gene>
    <name evidence="4" type="ORF">SAMN04488109_1066</name>
</gene>